<reference evidence="2 3" key="1">
    <citation type="submission" date="2017-06" db="EMBL/GenBank/DDBJ databases">
        <title>Genome sequencing of cyanobaciteial culture collection at National Institute for Environmental Studies (NIES).</title>
        <authorList>
            <person name="Hirose Y."/>
            <person name="Shimura Y."/>
            <person name="Fujisawa T."/>
            <person name="Nakamura Y."/>
            <person name="Kawachi M."/>
        </authorList>
    </citation>
    <scope>NUCLEOTIDE SEQUENCE [LARGE SCALE GENOMIC DNA]</scope>
    <source>
        <strain evidence="2 3">NIES-2135</strain>
        <plasmid evidence="3">Plasmid Plasmid2 dna</plasmid>
    </source>
</reference>
<keyword evidence="3" id="KW-1185">Reference proteome</keyword>
<keyword evidence="2" id="KW-0418">Kinase</keyword>
<proteinExistence type="predicted"/>
<protein>
    <submittedName>
        <fullName evidence="2">Multi-sensor signal transduction histidine kinase</fullName>
    </submittedName>
</protein>
<sequence>MLLALSQSLFRRRLTRAIALPIVLLLLLSGMSIWQITRLLSALRWVDHTNQVISQANTTQKLLLDMETGLRGYLLTGRQDFLEPYEQANAEIDANLSQLRNLVSDNPSQVQRVDQLVVDSQQWKQQVLTALDRKQRGESEPFSALDRRKQSSDRIRQQLARFIATEEQLLFPRDAQGVHHER</sequence>
<dbReference type="AlphaFoldDB" id="A0A1Z4JSL9"/>
<dbReference type="GO" id="GO:0016301">
    <property type="term" value="F:kinase activity"/>
    <property type="evidence" value="ECO:0007669"/>
    <property type="project" value="UniProtKB-KW"/>
</dbReference>
<dbReference type="Proteomes" id="UP000217895">
    <property type="component" value="Plasmid Plasmid2 dna"/>
</dbReference>
<organism evidence="2 3">
    <name type="scientific">Leptolyngbya boryana NIES-2135</name>
    <dbReference type="NCBI Taxonomy" id="1973484"/>
    <lineage>
        <taxon>Bacteria</taxon>
        <taxon>Bacillati</taxon>
        <taxon>Cyanobacteriota</taxon>
        <taxon>Cyanophyceae</taxon>
        <taxon>Leptolyngbyales</taxon>
        <taxon>Leptolyngbyaceae</taxon>
        <taxon>Leptolyngbya group</taxon>
        <taxon>Leptolyngbya</taxon>
    </lineage>
</organism>
<geneLocation type="plasmid" evidence="2">
    <name>plasmid2</name>
</geneLocation>
<dbReference type="EMBL" id="AP018205">
    <property type="protein sequence ID" value="BAY59673.1"/>
    <property type="molecule type" value="Genomic_DNA"/>
</dbReference>
<evidence type="ECO:0000313" key="2">
    <source>
        <dbReference type="EMBL" id="BAY59673.1"/>
    </source>
</evidence>
<name>A0A1Z4JSL9_LEPBY</name>
<feature type="domain" description="CHASE3" evidence="1">
    <location>
        <begin position="44"/>
        <end position="173"/>
    </location>
</feature>
<gene>
    <name evidence="2" type="ORF">NIES2135_65500</name>
</gene>
<dbReference type="InterPro" id="IPR007891">
    <property type="entry name" value="CHASE3"/>
</dbReference>
<dbReference type="CDD" id="cd19410">
    <property type="entry name" value="HK9-like_sensor"/>
    <property type="match status" value="1"/>
</dbReference>
<dbReference type="Pfam" id="PF05227">
    <property type="entry name" value="CHASE3"/>
    <property type="match status" value="1"/>
</dbReference>
<evidence type="ECO:0000313" key="3">
    <source>
        <dbReference type="Proteomes" id="UP000217895"/>
    </source>
</evidence>
<keyword evidence="2" id="KW-0808">Transferase</keyword>
<accession>A0A1Z4JSL9</accession>
<keyword evidence="2" id="KW-0614">Plasmid</keyword>
<evidence type="ECO:0000259" key="1">
    <source>
        <dbReference type="Pfam" id="PF05227"/>
    </source>
</evidence>